<accession>D7E1I8</accession>
<dbReference type="RefSeq" id="WP_013190233.1">
    <property type="nucleotide sequence ID" value="NC_014248.1"/>
</dbReference>
<organism evidence="1 2">
    <name type="scientific">Nostoc azollae (strain 0708)</name>
    <name type="common">Anabaena azollae (strain 0708)</name>
    <dbReference type="NCBI Taxonomy" id="551115"/>
    <lineage>
        <taxon>Bacteria</taxon>
        <taxon>Bacillati</taxon>
        <taxon>Cyanobacteriota</taxon>
        <taxon>Cyanophyceae</taxon>
        <taxon>Nostocales</taxon>
        <taxon>Nostocaceae</taxon>
        <taxon>Trichormus</taxon>
    </lineage>
</organism>
<dbReference type="EMBL" id="CP002059">
    <property type="protein sequence ID" value="ADI63215.1"/>
    <property type="molecule type" value="Genomic_DNA"/>
</dbReference>
<name>D7E1I8_NOSA0</name>
<dbReference type="STRING" id="551115.Aazo_0786"/>
<keyword evidence="2" id="KW-1185">Reference proteome</keyword>
<gene>
    <name evidence="1" type="ordered locus">Aazo_0786</name>
</gene>
<evidence type="ECO:0000313" key="1">
    <source>
        <dbReference type="EMBL" id="ADI63215.1"/>
    </source>
</evidence>
<dbReference type="KEGG" id="naz:Aazo_0786"/>
<dbReference type="eggNOG" id="COG2227">
    <property type="taxonomic scope" value="Bacteria"/>
</dbReference>
<protein>
    <submittedName>
        <fullName evidence="1">Uncharacterized protein</fullName>
    </submittedName>
</protein>
<proteinExistence type="predicted"/>
<dbReference type="Proteomes" id="UP000001511">
    <property type="component" value="Chromosome"/>
</dbReference>
<dbReference type="HOGENOM" id="CLU_2718318_0_0_3"/>
<dbReference type="AlphaFoldDB" id="D7E1I8"/>
<sequence>MTHLHCYKLPDLWAYLTSMDLQVEGYRVVFDAEHKPLIKRGLELLGKYMITHILGLDYADNILVIAHKSSLT</sequence>
<evidence type="ECO:0000313" key="2">
    <source>
        <dbReference type="Proteomes" id="UP000001511"/>
    </source>
</evidence>
<reference evidence="1 2" key="1">
    <citation type="journal article" date="2010" name="PLoS ONE">
        <title>Genome erosion in a nitrogen-fixing vertically transmitted endosymbiotic multicellular cyanobacterium.</title>
        <authorList>
            <person name="Ran L."/>
            <person name="Larsson J."/>
            <person name="Vigil-Stenman T."/>
            <person name="Nylander J.A."/>
            <person name="Ininbergs K."/>
            <person name="Zheng W.W."/>
            <person name="Lapidus A."/>
            <person name="Lowry S."/>
            <person name="Haselkorn R."/>
            <person name="Bergman B."/>
        </authorList>
    </citation>
    <scope>NUCLEOTIDE SEQUENCE [LARGE SCALE GENOMIC DNA]</scope>
    <source>
        <strain evidence="1 2">0708</strain>
    </source>
</reference>